<dbReference type="InterPro" id="IPR004358">
    <property type="entry name" value="Sig_transdc_His_kin-like_C"/>
</dbReference>
<dbReference type="InterPro" id="IPR003594">
    <property type="entry name" value="HATPase_dom"/>
</dbReference>
<evidence type="ECO:0000256" key="4">
    <source>
        <dbReference type="ARBA" id="ARBA00022679"/>
    </source>
</evidence>
<dbReference type="CDD" id="cd00130">
    <property type="entry name" value="PAS"/>
    <property type="match status" value="1"/>
</dbReference>
<evidence type="ECO:0000313" key="8">
    <source>
        <dbReference type="EMBL" id="MBD1393253.1"/>
    </source>
</evidence>
<dbReference type="PRINTS" id="PR00344">
    <property type="entry name" value="BCTRLSENSOR"/>
</dbReference>
<comment type="catalytic activity">
    <reaction evidence="1">
        <text>ATP + protein L-histidine = ADP + protein N-phospho-L-histidine.</text>
        <dbReference type="EC" id="2.7.13.3"/>
    </reaction>
</comment>
<evidence type="ECO:0000313" key="9">
    <source>
        <dbReference type="Proteomes" id="UP000619078"/>
    </source>
</evidence>
<proteinExistence type="predicted"/>
<keyword evidence="5 8" id="KW-0418">Kinase</keyword>
<dbReference type="InterPro" id="IPR005467">
    <property type="entry name" value="His_kinase_dom"/>
</dbReference>
<dbReference type="GO" id="GO:0004673">
    <property type="term" value="F:protein histidine kinase activity"/>
    <property type="evidence" value="ECO:0007669"/>
    <property type="project" value="UniProtKB-EC"/>
</dbReference>
<dbReference type="InterPro" id="IPR000700">
    <property type="entry name" value="PAS-assoc_C"/>
</dbReference>
<accession>A0A926NWS1</accession>
<organism evidence="8 9">
    <name type="scientific">Mucilaginibacter glaciei</name>
    <dbReference type="NCBI Taxonomy" id="2772109"/>
    <lineage>
        <taxon>Bacteria</taxon>
        <taxon>Pseudomonadati</taxon>
        <taxon>Bacteroidota</taxon>
        <taxon>Sphingobacteriia</taxon>
        <taxon>Sphingobacteriales</taxon>
        <taxon>Sphingobacteriaceae</taxon>
        <taxon>Mucilaginibacter</taxon>
    </lineage>
</organism>
<evidence type="ECO:0000256" key="1">
    <source>
        <dbReference type="ARBA" id="ARBA00000085"/>
    </source>
</evidence>
<dbReference type="EC" id="2.7.13.3" evidence="2"/>
<dbReference type="Pfam" id="PF02518">
    <property type="entry name" value="HATPase_c"/>
    <property type="match status" value="1"/>
</dbReference>
<dbReference type="Gene3D" id="3.30.450.20">
    <property type="entry name" value="PAS domain"/>
    <property type="match status" value="2"/>
</dbReference>
<dbReference type="AlphaFoldDB" id="A0A926NWS1"/>
<dbReference type="Gene3D" id="3.30.565.10">
    <property type="entry name" value="Histidine kinase-like ATPase, C-terminal domain"/>
    <property type="match status" value="1"/>
</dbReference>
<sequence length="493" mass="55743">MSFSEAHKFSGESIEHFEHIINHVNAGLWEHNTATKKTNWSAGFYAMLGYAPGEIECSYPNFFENILYFEDKKIFLRSTDQALKSTITPAHIRLLTKQNGYQWFESTSEKIETPNGTVIYGMLTNIHQYKIAQLQAAQTENQSADTSRIAKVGGWEIDISGMQLSLSRDVYDIFELTGEVKLKVEEAISFFEPAYRPLVTECVKNAQIYCRPYDIEVLFRTAKNNVIWVRAKGVPVIDAFGKCVTIRGIFQDIDNVKKRGITMQSSINLLDDQNKRLQNFAYIVSHNLRSHAGNLQFMVDLHNDAVLQDEREEIFAHIKTISDSLNSTIGHLDEIVKIQTEIGKERKMVDFETIYNNILAGLSGSIVATDAQIHADFSQAPQLNYIPAYLESILQNLLTNALKYKHPDRAPMVTCRVVKDGEHIYLIVEDNGMGIDLERYGNDVFGMYKTFHLNKDAKGIGLFITRNQVEALGGSISVDSTVNVGTRFTVKLV</sequence>
<dbReference type="RefSeq" id="WP_191162989.1">
    <property type="nucleotide sequence ID" value="NZ_JACWMX010000003.1"/>
</dbReference>
<dbReference type="SUPFAM" id="SSF55874">
    <property type="entry name" value="ATPase domain of HSP90 chaperone/DNA topoisomerase II/histidine kinase"/>
    <property type="match status" value="1"/>
</dbReference>
<keyword evidence="3" id="KW-0597">Phosphoprotein</keyword>
<comment type="caution">
    <text evidence="8">The sequence shown here is derived from an EMBL/GenBank/DDBJ whole genome shotgun (WGS) entry which is preliminary data.</text>
</comment>
<dbReference type="Proteomes" id="UP000619078">
    <property type="component" value="Unassembled WGS sequence"/>
</dbReference>
<dbReference type="PANTHER" id="PTHR43304">
    <property type="entry name" value="PHYTOCHROME-LIKE PROTEIN CPH1"/>
    <property type="match status" value="1"/>
</dbReference>
<protein>
    <recommendedName>
        <fullName evidence="2">histidine kinase</fullName>
        <ecNumber evidence="2">2.7.13.3</ecNumber>
    </recommendedName>
</protein>
<evidence type="ECO:0000259" key="7">
    <source>
        <dbReference type="PROSITE" id="PS50113"/>
    </source>
</evidence>
<keyword evidence="4" id="KW-0808">Transferase</keyword>
<dbReference type="SUPFAM" id="SSF55785">
    <property type="entry name" value="PYP-like sensor domain (PAS domain)"/>
    <property type="match status" value="2"/>
</dbReference>
<gene>
    <name evidence="8" type="ORF">IDJ76_09095</name>
</gene>
<dbReference type="InterPro" id="IPR036890">
    <property type="entry name" value="HATPase_C_sf"/>
</dbReference>
<evidence type="ECO:0000256" key="5">
    <source>
        <dbReference type="ARBA" id="ARBA00022777"/>
    </source>
</evidence>
<name>A0A926NWS1_9SPHI</name>
<dbReference type="InterPro" id="IPR000014">
    <property type="entry name" value="PAS"/>
</dbReference>
<reference evidence="8" key="1">
    <citation type="submission" date="2020-09" db="EMBL/GenBank/DDBJ databases">
        <title>Novel species of Mucilaginibacter isolated from a glacier on the Tibetan Plateau.</title>
        <authorList>
            <person name="Liu Q."/>
            <person name="Xin Y.-H."/>
        </authorList>
    </citation>
    <scope>NUCLEOTIDE SEQUENCE</scope>
    <source>
        <strain evidence="8">ZB1P21</strain>
    </source>
</reference>
<dbReference type="PROSITE" id="PS50113">
    <property type="entry name" value="PAC"/>
    <property type="match status" value="1"/>
</dbReference>
<dbReference type="EMBL" id="JACWMX010000003">
    <property type="protein sequence ID" value="MBD1393253.1"/>
    <property type="molecule type" value="Genomic_DNA"/>
</dbReference>
<feature type="domain" description="PAC" evidence="7">
    <location>
        <begin position="213"/>
        <end position="265"/>
    </location>
</feature>
<feature type="domain" description="Histidine kinase" evidence="6">
    <location>
        <begin position="283"/>
        <end position="493"/>
    </location>
</feature>
<evidence type="ECO:0000256" key="2">
    <source>
        <dbReference type="ARBA" id="ARBA00012438"/>
    </source>
</evidence>
<evidence type="ECO:0000259" key="6">
    <source>
        <dbReference type="PROSITE" id="PS50109"/>
    </source>
</evidence>
<dbReference type="PROSITE" id="PS50109">
    <property type="entry name" value="HIS_KIN"/>
    <property type="match status" value="1"/>
</dbReference>
<dbReference type="Pfam" id="PF08447">
    <property type="entry name" value="PAS_3"/>
    <property type="match status" value="2"/>
</dbReference>
<dbReference type="InterPro" id="IPR035965">
    <property type="entry name" value="PAS-like_dom_sf"/>
</dbReference>
<evidence type="ECO:0000256" key="3">
    <source>
        <dbReference type="ARBA" id="ARBA00022553"/>
    </source>
</evidence>
<dbReference type="InterPro" id="IPR013655">
    <property type="entry name" value="PAS_fold_3"/>
</dbReference>
<dbReference type="SMART" id="SM00387">
    <property type="entry name" value="HATPase_c"/>
    <property type="match status" value="1"/>
</dbReference>
<dbReference type="InterPro" id="IPR052162">
    <property type="entry name" value="Sensor_kinase/Photoreceptor"/>
</dbReference>
<keyword evidence="9" id="KW-1185">Reference proteome</keyword>
<dbReference type="PANTHER" id="PTHR43304:SF1">
    <property type="entry name" value="PAC DOMAIN-CONTAINING PROTEIN"/>
    <property type="match status" value="1"/>
</dbReference>